<evidence type="ECO:0000313" key="2">
    <source>
        <dbReference type="EMBL" id="TQB72432.1"/>
    </source>
</evidence>
<dbReference type="InterPro" id="IPR000073">
    <property type="entry name" value="AB_hydrolase_1"/>
</dbReference>
<dbReference type="AlphaFoldDB" id="A0A507QTK9"/>
<dbReference type="PANTHER" id="PTHR43798:SF5">
    <property type="entry name" value="MONOACYLGLYCEROL LIPASE ABHD6"/>
    <property type="match status" value="1"/>
</dbReference>
<dbReference type="EMBL" id="VIFY01000064">
    <property type="protein sequence ID" value="TQB72432.1"/>
    <property type="molecule type" value="Genomic_DNA"/>
</dbReference>
<dbReference type="Gene3D" id="3.40.50.1820">
    <property type="entry name" value="alpha/beta hydrolase"/>
    <property type="match status" value="1"/>
</dbReference>
<keyword evidence="3" id="KW-1185">Reference proteome</keyword>
<gene>
    <name evidence="2" type="ORF">MPDQ_006834</name>
</gene>
<accession>A0A507QTK9</accession>
<evidence type="ECO:0000259" key="1">
    <source>
        <dbReference type="Pfam" id="PF00561"/>
    </source>
</evidence>
<sequence>MPYLEVRGHQLHYTDQQPKNPPKKGPLTFIFIPGLGASENFFLPVLPHISDNHRCITFDTYGTSRSLFTGDVTSIESIAIDVLGILDTLHVEKAVVVGHSMGGIVANYLGAKHKNRVRGIVGIGPTHPTEAFGVNMKKRIDVVSKSGMEPIADTVPNQATGPNTTPLQKAFLREMFISQNPRGYAALCQAIVAAPFIDYKAITAPYLLIVGDQDKSATQENCDMIFDNIASSSKKMEILPGIGHWYCVEDDYAVGRMLWAFAGLLEAGD</sequence>
<dbReference type="PANTHER" id="PTHR43798">
    <property type="entry name" value="MONOACYLGLYCEROL LIPASE"/>
    <property type="match status" value="1"/>
</dbReference>
<reference evidence="2 3" key="1">
    <citation type="submission" date="2019-06" db="EMBL/GenBank/DDBJ databases">
        <title>Wine fermentation using esterase from Monascus purpureus.</title>
        <authorList>
            <person name="Geng C."/>
            <person name="Zhang Y."/>
        </authorList>
    </citation>
    <scope>NUCLEOTIDE SEQUENCE [LARGE SCALE GENOMIC DNA]</scope>
    <source>
        <strain evidence="2">HQ1</strain>
    </source>
</reference>
<dbReference type="InterPro" id="IPR050266">
    <property type="entry name" value="AB_hydrolase_sf"/>
</dbReference>
<proteinExistence type="predicted"/>
<dbReference type="GO" id="GO:0047372">
    <property type="term" value="F:monoacylglycerol lipase activity"/>
    <property type="evidence" value="ECO:0007669"/>
    <property type="project" value="TreeGrafter"/>
</dbReference>
<dbReference type="Pfam" id="PF00561">
    <property type="entry name" value="Abhydrolase_1"/>
    <property type="match status" value="1"/>
</dbReference>
<name>A0A507QTK9_MONPU</name>
<comment type="caution">
    <text evidence="2">The sequence shown here is derived from an EMBL/GenBank/DDBJ whole genome shotgun (WGS) entry which is preliminary data.</text>
</comment>
<dbReference type="GO" id="GO:0046464">
    <property type="term" value="P:acylglycerol catabolic process"/>
    <property type="evidence" value="ECO:0007669"/>
    <property type="project" value="TreeGrafter"/>
</dbReference>
<dbReference type="Proteomes" id="UP000319663">
    <property type="component" value="Unassembled WGS sequence"/>
</dbReference>
<dbReference type="SUPFAM" id="SSF53474">
    <property type="entry name" value="alpha/beta-Hydrolases"/>
    <property type="match status" value="1"/>
</dbReference>
<feature type="domain" description="AB hydrolase-1" evidence="1">
    <location>
        <begin position="29"/>
        <end position="138"/>
    </location>
</feature>
<dbReference type="GO" id="GO:0016020">
    <property type="term" value="C:membrane"/>
    <property type="evidence" value="ECO:0007669"/>
    <property type="project" value="TreeGrafter"/>
</dbReference>
<evidence type="ECO:0000313" key="3">
    <source>
        <dbReference type="Proteomes" id="UP000319663"/>
    </source>
</evidence>
<dbReference type="STRING" id="5098.A0A507QTK9"/>
<protein>
    <recommendedName>
        <fullName evidence="1">AB hydrolase-1 domain-containing protein</fullName>
    </recommendedName>
</protein>
<organism evidence="2 3">
    <name type="scientific">Monascus purpureus</name>
    <name type="common">Red mold</name>
    <name type="synonym">Monascus anka</name>
    <dbReference type="NCBI Taxonomy" id="5098"/>
    <lineage>
        <taxon>Eukaryota</taxon>
        <taxon>Fungi</taxon>
        <taxon>Dikarya</taxon>
        <taxon>Ascomycota</taxon>
        <taxon>Pezizomycotina</taxon>
        <taxon>Eurotiomycetes</taxon>
        <taxon>Eurotiomycetidae</taxon>
        <taxon>Eurotiales</taxon>
        <taxon>Aspergillaceae</taxon>
        <taxon>Monascus</taxon>
    </lineage>
</organism>
<dbReference type="InterPro" id="IPR029058">
    <property type="entry name" value="AB_hydrolase_fold"/>
</dbReference>